<feature type="non-terminal residue" evidence="2">
    <location>
        <position position="1"/>
    </location>
</feature>
<dbReference type="SUPFAM" id="SSF51395">
    <property type="entry name" value="FMN-linked oxidoreductases"/>
    <property type="match status" value="1"/>
</dbReference>
<dbReference type="GO" id="GO:0050661">
    <property type="term" value="F:NADP binding"/>
    <property type="evidence" value="ECO:0007669"/>
    <property type="project" value="InterPro"/>
</dbReference>
<evidence type="ECO:0000313" key="2">
    <source>
        <dbReference type="EMBL" id="TMQ73087.1"/>
    </source>
</evidence>
<sequence length="211" mass="23655">EMDKVIADHVRAAKHADHAGFDLLEIHMAHGYLLASFISPLTNQRTDAYGGSLENRMLFPLEVFEAVRQAWPEEKPMSVRISAVDWFPGGMEPADAVEVARMLKAHGCDAVDVSAGQTVADQRPVYGRVFQTPFADRIRHEVGIATMAVGNISSYADVNTILAAGRADLCLLARAHLWDPYWTRHAAYELGWPLPWPPQYQSLERFRPRFV</sequence>
<dbReference type="InterPro" id="IPR013785">
    <property type="entry name" value="Aldolase_TIM"/>
</dbReference>
<feature type="domain" description="NADH:flavin oxidoreductase/NADH oxidase N-terminal" evidence="1">
    <location>
        <begin position="2"/>
        <end position="189"/>
    </location>
</feature>
<protein>
    <submittedName>
        <fullName evidence="2">Bifunctional salicylyl-CoA 5-hydroxylase/oxidoreductase</fullName>
    </submittedName>
</protein>
<dbReference type="GO" id="GO:0010181">
    <property type="term" value="F:FMN binding"/>
    <property type="evidence" value="ECO:0007669"/>
    <property type="project" value="InterPro"/>
</dbReference>
<dbReference type="Pfam" id="PF00724">
    <property type="entry name" value="Oxidored_FMN"/>
    <property type="match status" value="1"/>
</dbReference>
<accession>A0A538UB61</accession>
<dbReference type="Gene3D" id="3.20.20.70">
    <property type="entry name" value="Aldolase class I"/>
    <property type="match status" value="1"/>
</dbReference>
<dbReference type="AlphaFoldDB" id="A0A538UB61"/>
<name>A0A538UB61_UNCEI</name>
<evidence type="ECO:0000313" key="3">
    <source>
        <dbReference type="Proteomes" id="UP000319836"/>
    </source>
</evidence>
<dbReference type="InterPro" id="IPR001155">
    <property type="entry name" value="OxRdtase_FMN_N"/>
</dbReference>
<dbReference type="PANTHER" id="PTHR43303:SF3">
    <property type="entry name" value="BLR3436 PROTEIN"/>
    <property type="match status" value="1"/>
</dbReference>
<proteinExistence type="predicted"/>
<comment type="caution">
    <text evidence="2">The sequence shown here is derived from an EMBL/GenBank/DDBJ whole genome shotgun (WGS) entry which is preliminary data.</text>
</comment>
<dbReference type="PANTHER" id="PTHR43303">
    <property type="entry name" value="NADPH DEHYDROGENASE C23G7.10C-RELATED"/>
    <property type="match status" value="1"/>
</dbReference>
<gene>
    <name evidence="2" type="ORF">E6K80_01045</name>
</gene>
<organism evidence="2 3">
    <name type="scientific">Eiseniibacteriota bacterium</name>
    <dbReference type="NCBI Taxonomy" id="2212470"/>
    <lineage>
        <taxon>Bacteria</taxon>
        <taxon>Candidatus Eiseniibacteriota</taxon>
    </lineage>
</organism>
<dbReference type="EMBL" id="VBPA01000024">
    <property type="protein sequence ID" value="TMQ73087.1"/>
    <property type="molecule type" value="Genomic_DNA"/>
</dbReference>
<dbReference type="Proteomes" id="UP000319836">
    <property type="component" value="Unassembled WGS sequence"/>
</dbReference>
<evidence type="ECO:0000259" key="1">
    <source>
        <dbReference type="Pfam" id="PF00724"/>
    </source>
</evidence>
<reference evidence="2 3" key="1">
    <citation type="journal article" date="2019" name="Nat. Microbiol.">
        <title>Mediterranean grassland soil C-N compound turnover is dependent on rainfall and depth, and is mediated by genomically divergent microorganisms.</title>
        <authorList>
            <person name="Diamond S."/>
            <person name="Andeer P.F."/>
            <person name="Li Z."/>
            <person name="Crits-Christoph A."/>
            <person name="Burstein D."/>
            <person name="Anantharaman K."/>
            <person name="Lane K.R."/>
            <person name="Thomas B.C."/>
            <person name="Pan C."/>
            <person name="Northen T.R."/>
            <person name="Banfield J.F."/>
        </authorList>
    </citation>
    <scope>NUCLEOTIDE SEQUENCE [LARGE SCALE GENOMIC DNA]</scope>
    <source>
        <strain evidence="2">WS_10</strain>
    </source>
</reference>
<dbReference type="GO" id="GO:0003959">
    <property type="term" value="F:NADPH dehydrogenase activity"/>
    <property type="evidence" value="ECO:0007669"/>
    <property type="project" value="InterPro"/>
</dbReference>
<dbReference type="InterPro" id="IPR044152">
    <property type="entry name" value="YqjM-like"/>
</dbReference>